<evidence type="ECO:0000313" key="1">
    <source>
        <dbReference type="EMBL" id="TQV98045.1"/>
    </source>
</evidence>
<gene>
    <name evidence="1" type="ORF">IF1G_03788</name>
</gene>
<dbReference type="Proteomes" id="UP000315783">
    <property type="component" value="Unassembled WGS sequence"/>
</dbReference>
<accession>A0A545V8L2</accession>
<dbReference type="AlphaFoldDB" id="A0A545V8L2"/>
<proteinExistence type="predicted"/>
<evidence type="ECO:0000313" key="2">
    <source>
        <dbReference type="Proteomes" id="UP000315783"/>
    </source>
</evidence>
<organism evidence="1 2">
    <name type="scientific">Cordyceps javanica</name>
    <dbReference type="NCBI Taxonomy" id="43265"/>
    <lineage>
        <taxon>Eukaryota</taxon>
        <taxon>Fungi</taxon>
        <taxon>Dikarya</taxon>
        <taxon>Ascomycota</taxon>
        <taxon>Pezizomycotina</taxon>
        <taxon>Sordariomycetes</taxon>
        <taxon>Hypocreomycetidae</taxon>
        <taxon>Hypocreales</taxon>
        <taxon>Cordycipitaceae</taxon>
        <taxon>Cordyceps</taxon>
    </lineage>
</organism>
<sequence length="78" mass="8893">MRPRKDQGTLVVGFCHDTLAPGLSHFQNGHHYEHGTQGSRRDIGRKWRLAGAEEAFGAELGGLWYLERETAVIRFWTL</sequence>
<comment type="caution">
    <text evidence="1">The sequence shown here is derived from an EMBL/GenBank/DDBJ whole genome shotgun (WGS) entry which is preliminary data.</text>
</comment>
<keyword evidence="2" id="KW-1185">Reference proteome</keyword>
<dbReference type="EMBL" id="SPUK01000004">
    <property type="protein sequence ID" value="TQV98045.1"/>
    <property type="molecule type" value="Genomic_DNA"/>
</dbReference>
<protein>
    <submittedName>
        <fullName evidence="1">Uncharacterized protein</fullName>
    </submittedName>
</protein>
<name>A0A545V8L2_9HYPO</name>
<reference evidence="1 2" key="1">
    <citation type="journal article" date="2019" name="Appl. Microbiol. Biotechnol.">
        <title>Genome sequence of Isaria javanica and comparative genome analysis insights into family S53 peptidase evolution in fungal entomopathogens.</title>
        <authorList>
            <person name="Lin R."/>
            <person name="Zhang X."/>
            <person name="Xin B."/>
            <person name="Zou M."/>
            <person name="Gao Y."/>
            <person name="Qin F."/>
            <person name="Hu Q."/>
            <person name="Xie B."/>
            <person name="Cheng X."/>
        </authorList>
    </citation>
    <scope>NUCLEOTIDE SEQUENCE [LARGE SCALE GENOMIC DNA]</scope>
    <source>
        <strain evidence="1 2">IJ1G</strain>
    </source>
</reference>